<dbReference type="Gramene" id="TraesJUL3A03G01508010.1">
    <property type="protein sequence ID" value="TraesJUL3A03G01508010.1"/>
    <property type="gene ID" value="TraesJUL3A03G01508010"/>
</dbReference>
<dbReference type="Gramene" id="TraesROB_scaffold_023924_01G000300.1">
    <property type="protein sequence ID" value="TraesROB_scaffold_023924_01G000300.1"/>
    <property type="gene ID" value="TraesROB_scaffold_023924_01G000300"/>
</dbReference>
<dbReference type="Gramene" id="TraesNOR3A03G01516970.1">
    <property type="protein sequence ID" value="TraesNOR3A03G01516970.1"/>
    <property type="gene ID" value="TraesNOR3A03G01516970"/>
</dbReference>
<dbReference type="AlphaFoldDB" id="A0A341ZF99"/>
<evidence type="ECO:0000313" key="1">
    <source>
        <dbReference type="EnsemblPlants" id="TraesCSU02G249300.1"/>
    </source>
</evidence>
<dbReference type="Gramene" id="TraesMAC3A03G01493830.1">
    <property type="protein sequence ID" value="TraesMAC3A03G01493830.1"/>
    <property type="gene ID" value="TraesMAC3A03G01493830"/>
</dbReference>
<dbReference type="Gramene" id="TraesCSU02G249300.1">
    <property type="protein sequence ID" value="TraesCSU02G249300.1"/>
    <property type="gene ID" value="TraesCSU02G249300"/>
</dbReference>
<dbReference type="Gramene" id="TraesLDM3A03G01495820.1">
    <property type="protein sequence ID" value="TraesLDM3A03G01495820.1"/>
    <property type="gene ID" value="TraesLDM3A03G01495820"/>
</dbReference>
<dbReference type="Gramene" id="TraesSTA3A03G01487340.1">
    <property type="protein sequence ID" value="TraesSTA3A03G01487340.1"/>
    <property type="gene ID" value="TraesSTA3A03G01487340"/>
</dbReference>
<dbReference type="EnsemblPlants" id="TraesCSU02G213200.1">
    <property type="protein sequence ID" value="TraesCSU02G213200.1"/>
    <property type="gene ID" value="TraesCSU02G213200"/>
</dbReference>
<dbReference type="Proteomes" id="UP000019116">
    <property type="component" value="Chromosome Un"/>
</dbReference>
<dbReference type="Gramene" id="TraesCLE_scaffold_085399_01G000300.1">
    <property type="protein sequence ID" value="TraesCLE_scaffold_085399_01G000300.1"/>
    <property type="gene ID" value="TraesCLE_scaffold_085399_01G000300"/>
</dbReference>
<dbReference type="Gramene" id="TraesWEE_scaffold_048673_01G000100.1">
    <property type="protein sequence ID" value="TraesWEE_scaffold_048673_01G000100.1"/>
    <property type="gene ID" value="TraesWEE_scaffold_048673_01G000100"/>
</dbReference>
<sequence>MAWVEMTIHSPPAACGEDHAGSDRSFLRLSSTLSMAALVIRVIFPNDPRRSPLLPPADHKAEGGGSSNRCEGAIFVLTMAALSGHSSRRLQWPFKGLHESFFLRSTGCCQQLALARLCDVTRRLHWEFWWLSIRPVCIQR</sequence>
<dbReference type="Gramene" id="TraesLAC3A03G01439560.1">
    <property type="protein sequence ID" value="TraesLAC3A03G01439560.1"/>
    <property type="gene ID" value="TraesLAC3A03G01439560"/>
</dbReference>
<dbReference type="Gramene" id="TraesARI3A03G01517050.1">
    <property type="protein sequence ID" value="TraesARI3A03G01517050.1"/>
    <property type="gene ID" value="TraesARI3A03G01517050"/>
</dbReference>
<dbReference type="Gramene" id="TraesJAG3A03G01504040.1">
    <property type="protein sequence ID" value="TraesJAG3A03G01504040.1"/>
    <property type="gene ID" value="TraesJAG3A03G01504040"/>
</dbReference>
<dbReference type="EnsemblPlants" id="TraesCSU02G213100.1">
    <property type="protein sequence ID" value="TraesCSU02G213100.1"/>
    <property type="gene ID" value="TraesCSU02G213100"/>
</dbReference>
<dbReference type="Gramene" id="TraesCSU03G0340400.1">
    <property type="protein sequence ID" value="TraesCSU03G0340400.1.CDS"/>
    <property type="gene ID" value="TraesCSU03G0340400"/>
</dbReference>
<reference evidence="1" key="1">
    <citation type="submission" date="2018-08" db="EMBL/GenBank/DDBJ databases">
        <authorList>
            <person name="Rossello M."/>
        </authorList>
    </citation>
    <scope>NUCLEOTIDE SEQUENCE [LARGE SCALE GENOMIC DNA]</scope>
    <source>
        <strain evidence="1">cv. Chinese Spring</strain>
    </source>
</reference>
<dbReference type="Gramene" id="TraesCSU03G0340500.1">
    <property type="protein sequence ID" value="TraesCSU03G0340500.1.CDS"/>
    <property type="gene ID" value="TraesCSU03G0340500"/>
</dbReference>
<reference evidence="1" key="2">
    <citation type="submission" date="2018-10" db="UniProtKB">
        <authorList>
            <consortium name="EnsemblPlants"/>
        </authorList>
    </citation>
    <scope>IDENTIFICATION</scope>
</reference>
<dbReference type="Gramene" id="TraesCSU02G213100.1">
    <property type="protein sequence ID" value="TraesCSU02G213100.1"/>
    <property type="gene ID" value="TraesCSU02G213100"/>
</dbReference>
<dbReference type="Gramene" id="TraesPARA_EIv1.0_0871990.1">
    <property type="protein sequence ID" value="TraesPARA_EIv1.0_0871990.1.CDS"/>
    <property type="gene ID" value="TraesPARA_EIv1.0_0871990"/>
</dbReference>
<keyword evidence="2" id="KW-1185">Reference proteome</keyword>
<dbReference type="Gramene" id="TraesCAD_scaffold_022086_01G000300.1">
    <property type="protein sequence ID" value="TraesCAD_scaffold_022086_01G000300.1"/>
    <property type="gene ID" value="TraesCAD_scaffold_022086_01G000300"/>
</dbReference>
<proteinExistence type="predicted"/>
<organism evidence="1">
    <name type="scientific">Triticum aestivum</name>
    <name type="common">Wheat</name>
    <dbReference type="NCBI Taxonomy" id="4565"/>
    <lineage>
        <taxon>Eukaryota</taxon>
        <taxon>Viridiplantae</taxon>
        <taxon>Streptophyta</taxon>
        <taxon>Embryophyta</taxon>
        <taxon>Tracheophyta</taxon>
        <taxon>Spermatophyta</taxon>
        <taxon>Magnoliopsida</taxon>
        <taxon>Liliopsida</taxon>
        <taxon>Poales</taxon>
        <taxon>Poaceae</taxon>
        <taxon>BOP clade</taxon>
        <taxon>Pooideae</taxon>
        <taxon>Triticodae</taxon>
        <taxon>Triticeae</taxon>
        <taxon>Triticinae</taxon>
        <taxon>Triticum</taxon>
    </lineage>
</organism>
<name>A0A341ZF99_WHEAT</name>
<protein>
    <submittedName>
        <fullName evidence="1">Uncharacterized protein</fullName>
    </submittedName>
</protein>
<dbReference type="Gramene" id="TraesCSU02G213200.1">
    <property type="protein sequence ID" value="TraesCSU02G213200.1"/>
    <property type="gene ID" value="TraesCSU02G213200"/>
</dbReference>
<evidence type="ECO:0000313" key="2">
    <source>
        <dbReference type="Proteomes" id="UP000019116"/>
    </source>
</evidence>
<accession>A0A341ZF99</accession>
<dbReference type="Gramene" id="TraesCSU03G0463300.1">
    <property type="protein sequence ID" value="TraesCSU03G0463300.1.CDS"/>
    <property type="gene ID" value="TraesCSU03G0463300"/>
</dbReference>
<dbReference type="EnsemblPlants" id="TraesCSU02G249300.1">
    <property type="protein sequence ID" value="TraesCSU02G249300.1"/>
    <property type="gene ID" value="TraesCSU02G249300"/>
</dbReference>